<dbReference type="InterPro" id="IPR036084">
    <property type="entry name" value="Ser_inhib-like_sf"/>
</dbReference>
<protein>
    <recommendedName>
        <fullName evidence="2">TIL domain-containing protein</fullName>
    </recommendedName>
</protein>
<evidence type="ECO:0000259" key="2">
    <source>
        <dbReference type="Pfam" id="PF01826"/>
    </source>
</evidence>
<dbReference type="Proteomes" id="UP000801492">
    <property type="component" value="Unassembled WGS sequence"/>
</dbReference>
<feature type="signal peptide" evidence="1">
    <location>
        <begin position="1"/>
        <end position="22"/>
    </location>
</feature>
<organism evidence="3 4">
    <name type="scientific">Ignelater luminosus</name>
    <name type="common">Cucubano</name>
    <name type="synonym">Pyrophorus luminosus</name>
    <dbReference type="NCBI Taxonomy" id="2038154"/>
    <lineage>
        <taxon>Eukaryota</taxon>
        <taxon>Metazoa</taxon>
        <taxon>Ecdysozoa</taxon>
        <taxon>Arthropoda</taxon>
        <taxon>Hexapoda</taxon>
        <taxon>Insecta</taxon>
        <taxon>Pterygota</taxon>
        <taxon>Neoptera</taxon>
        <taxon>Endopterygota</taxon>
        <taxon>Coleoptera</taxon>
        <taxon>Polyphaga</taxon>
        <taxon>Elateriformia</taxon>
        <taxon>Elateroidea</taxon>
        <taxon>Elateridae</taxon>
        <taxon>Agrypninae</taxon>
        <taxon>Pyrophorini</taxon>
        <taxon>Ignelater</taxon>
    </lineage>
</organism>
<sequence>MAGIQTISFLVITACLLLSATAHKECGPNEVFEENYDIGCEPSCKVPDKTGLLCAAQPQPGCACKKGFYRSTKRECLTLEQCKANP</sequence>
<reference evidence="3" key="1">
    <citation type="submission" date="2019-08" db="EMBL/GenBank/DDBJ databases">
        <title>The genome of the North American firefly Photinus pyralis.</title>
        <authorList>
            <consortium name="Photinus pyralis genome working group"/>
            <person name="Fallon T.R."/>
            <person name="Sander Lower S.E."/>
            <person name="Weng J.-K."/>
        </authorList>
    </citation>
    <scope>NUCLEOTIDE SEQUENCE</scope>
    <source>
        <strain evidence="3">TRF0915ILg1</strain>
        <tissue evidence="3">Whole body</tissue>
    </source>
</reference>
<dbReference type="InterPro" id="IPR002919">
    <property type="entry name" value="TIL_dom"/>
</dbReference>
<comment type="caution">
    <text evidence="3">The sequence shown here is derived from an EMBL/GenBank/DDBJ whole genome shotgun (WGS) entry which is preliminary data.</text>
</comment>
<evidence type="ECO:0000256" key="1">
    <source>
        <dbReference type="SAM" id="SignalP"/>
    </source>
</evidence>
<dbReference type="CDD" id="cd19941">
    <property type="entry name" value="TIL"/>
    <property type="match status" value="1"/>
</dbReference>
<dbReference type="AlphaFoldDB" id="A0A8K0D066"/>
<keyword evidence="1" id="KW-0732">Signal</keyword>
<evidence type="ECO:0000313" key="4">
    <source>
        <dbReference type="Proteomes" id="UP000801492"/>
    </source>
</evidence>
<dbReference type="EMBL" id="VTPC01004708">
    <property type="protein sequence ID" value="KAF2896844.1"/>
    <property type="molecule type" value="Genomic_DNA"/>
</dbReference>
<gene>
    <name evidence="3" type="ORF">ILUMI_09337</name>
</gene>
<dbReference type="Gene3D" id="2.10.25.10">
    <property type="entry name" value="Laminin"/>
    <property type="match status" value="1"/>
</dbReference>
<accession>A0A8K0D066</accession>
<feature type="domain" description="TIL" evidence="2">
    <location>
        <begin position="26"/>
        <end position="82"/>
    </location>
</feature>
<dbReference type="SUPFAM" id="SSF57567">
    <property type="entry name" value="Serine protease inhibitors"/>
    <property type="match status" value="1"/>
</dbReference>
<dbReference type="Pfam" id="PF01826">
    <property type="entry name" value="TIL"/>
    <property type="match status" value="1"/>
</dbReference>
<keyword evidence="4" id="KW-1185">Reference proteome</keyword>
<proteinExistence type="predicted"/>
<feature type="chain" id="PRO_5035430668" description="TIL domain-containing protein" evidence="1">
    <location>
        <begin position="23"/>
        <end position="86"/>
    </location>
</feature>
<name>A0A8K0D066_IGNLU</name>
<evidence type="ECO:0000313" key="3">
    <source>
        <dbReference type="EMBL" id="KAF2896844.1"/>
    </source>
</evidence>
<dbReference type="OrthoDB" id="6236007at2759"/>